<organism evidence="8 9">
    <name type="scientific">Sedimenticola thiotaurini</name>
    <dbReference type="NCBI Taxonomy" id="1543721"/>
    <lineage>
        <taxon>Bacteria</taxon>
        <taxon>Pseudomonadati</taxon>
        <taxon>Pseudomonadota</taxon>
        <taxon>Gammaproteobacteria</taxon>
        <taxon>Chromatiales</taxon>
        <taxon>Sedimenticolaceae</taxon>
        <taxon>Sedimenticola</taxon>
    </lineage>
</organism>
<dbReference type="InterPro" id="IPR025405">
    <property type="entry name" value="DUF4131"/>
</dbReference>
<dbReference type="AlphaFoldDB" id="A0A558CSP7"/>
<feature type="transmembrane region" description="Helical" evidence="6">
    <location>
        <begin position="377"/>
        <end position="394"/>
    </location>
</feature>
<reference evidence="8 9" key="1">
    <citation type="submission" date="2019-07" db="EMBL/GenBank/DDBJ databases">
        <title>The pathways for chlorine oxyanion respiration interact through the shared metabolite chlorate.</title>
        <authorList>
            <person name="Barnum T.P."/>
            <person name="Cheng Y."/>
            <person name="Hill K.A."/>
            <person name="Lucas L.N."/>
            <person name="Carlson H.K."/>
            <person name="Coates J.D."/>
        </authorList>
    </citation>
    <scope>NUCLEOTIDE SEQUENCE [LARGE SCALE GENOMIC DNA]</scope>
    <source>
        <strain evidence="8">BK-3</strain>
    </source>
</reference>
<feature type="transmembrane region" description="Helical" evidence="6">
    <location>
        <begin position="328"/>
        <end position="357"/>
    </location>
</feature>
<dbReference type="GO" id="GO:0005886">
    <property type="term" value="C:plasma membrane"/>
    <property type="evidence" value="ECO:0007669"/>
    <property type="project" value="UniProtKB-SubCell"/>
</dbReference>
<evidence type="ECO:0000256" key="3">
    <source>
        <dbReference type="ARBA" id="ARBA00022692"/>
    </source>
</evidence>
<evidence type="ECO:0000256" key="6">
    <source>
        <dbReference type="SAM" id="Phobius"/>
    </source>
</evidence>
<evidence type="ECO:0000256" key="4">
    <source>
        <dbReference type="ARBA" id="ARBA00022989"/>
    </source>
</evidence>
<dbReference type="InterPro" id="IPR035681">
    <property type="entry name" value="ComA-like_MBL"/>
</dbReference>
<evidence type="ECO:0000313" key="8">
    <source>
        <dbReference type="EMBL" id="TVT51801.1"/>
    </source>
</evidence>
<feature type="transmembrane region" description="Helical" evidence="6">
    <location>
        <begin position="406"/>
        <end position="429"/>
    </location>
</feature>
<dbReference type="InterPro" id="IPR004477">
    <property type="entry name" value="ComEC_N"/>
</dbReference>
<dbReference type="InterPro" id="IPR001279">
    <property type="entry name" value="Metallo-B-lactamas"/>
</dbReference>
<evidence type="ECO:0000259" key="7">
    <source>
        <dbReference type="SMART" id="SM00849"/>
    </source>
</evidence>
<gene>
    <name evidence="8" type="ORF">FHK82_14895</name>
</gene>
<keyword evidence="3 6" id="KW-0812">Transmembrane</keyword>
<dbReference type="SUPFAM" id="SSF56281">
    <property type="entry name" value="Metallo-hydrolase/oxidoreductase"/>
    <property type="match status" value="1"/>
</dbReference>
<dbReference type="NCBIfam" id="TIGR00360">
    <property type="entry name" value="ComEC_N-term"/>
    <property type="match status" value="1"/>
</dbReference>
<dbReference type="Pfam" id="PF13567">
    <property type="entry name" value="DUF4131"/>
    <property type="match status" value="1"/>
</dbReference>
<comment type="caution">
    <text evidence="8">The sequence shown here is derived from an EMBL/GenBank/DDBJ whole genome shotgun (WGS) entry which is preliminary data.</text>
</comment>
<dbReference type="Pfam" id="PF03772">
    <property type="entry name" value="Competence"/>
    <property type="match status" value="1"/>
</dbReference>
<evidence type="ECO:0000313" key="9">
    <source>
        <dbReference type="Proteomes" id="UP000317355"/>
    </source>
</evidence>
<keyword evidence="4 6" id="KW-1133">Transmembrane helix</keyword>
<feature type="domain" description="Metallo-beta-lactamase" evidence="7">
    <location>
        <begin position="523"/>
        <end position="710"/>
    </location>
</feature>
<comment type="subcellular location">
    <subcellularLocation>
        <location evidence="1">Cell membrane</location>
        <topology evidence="1">Multi-pass membrane protein</topology>
    </subcellularLocation>
</comment>
<keyword evidence="5 6" id="KW-0472">Membrane</keyword>
<feature type="transmembrane region" description="Helical" evidence="6">
    <location>
        <begin position="435"/>
        <end position="457"/>
    </location>
</feature>
<dbReference type="InterPro" id="IPR052159">
    <property type="entry name" value="Competence_DNA_uptake"/>
</dbReference>
<evidence type="ECO:0000256" key="2">
    <source>
        <dbReference type="ARBA" id="ARBA00022475"/>
    </source>
</evidence>
<protein>
    <submittedName>
        <fullName evidence="8">DNA internalization-related competence protein ComEC/Rec2</fullName>
    </submittedName>
</protein>
<feature type="transmembrane region" description="Helical" evidence="6">
    <location>
        <begin position="469"/>
        <end position="488"/>
    </location>
</feature>
<dbReference type="GO" id="GO:0030420">
    <property type="term" value="P:establishment of competence for transformation"/>
    <property type="evidence" value="ECO:0007669"/>
    <property type="project" value="InterPro"/>
</dbReference>
<dbReference type="Proteomes" id="UP000317355">
    <property type="component" value="Unassembled WGS sequence"/>
</dbReference>
<name>A0A558CSP7_9GAMM</name>
<dbReference type="InterPro" id="IPR004797">
    <property type="entry name" value="Competence_ComEC/Rec2"/>
</dbReference>
<dbReference type="NCBIfam" id="TIGR00361">
    <property type="entry name" value="ComEC_Rec2"/>
    <property type="match status" value="1"/>
</dbReference>
<feature type="transmembrane region" description="Helical" evidence="6">
    <location>
        <begin position="240"/>
        <end position="263"/>
    </location>
</feature>
<dbReference type="CDD" id="cd07731">
    <property type="entry name" value="ComA-like_MBL-fold"/>
    <property type="match status" value="1"/>
</dbReference>
<dbReference type="Gene3D" id="3.60.15.10">
    <property type="entry name" value="Ribonuclease Z/Hydroxyacylglutathione hydrolase-like"/>
    <property type="match status" value="1"/>
</dbReference>
<dbReference type="SMART" id="SM00849">
    <property type="entry name" value="Lactamase_B"/>
    <property type="match status" value="1"/>
</dbReference>
<evidence type="ECO:0000256" key="1">
    <source>
        <dbReference type="ARBA" id="ARBA00004651"/>
    </source>
</evidence>
<dbReference type="InterPro" id="IPR036866">
    <property type="entry name" value="RibonucZ/Hydroxyglut_hydro"/>
</dbReference>
<evidence type="ECO:0000256" key="5">
    <source>
        <dbReference type="ARBA" id="ARBA00023136"/>
    </source>
</evidence>
<keyword evidence="2" id="KW-1003">Cell membrane</keyword>
<sequence length="770" mass="84854">MILQTAAFVIGALLLQFQAELLDNSLSLLLLPLAVIIWLFRKHPFIQLPALFLVGFLWASLHAHQLLSTELSPDLEGVDLQLTGVISSLPEVTPDRTRFEFNVKKVSQLEELNHFPRRLLLSWYSDAPRLAVGETWQLWVRLKRPHGLSNPGGFDYEQKLFQSGIRATGYIRVNDDNSRLKPTGNSQIFNRLREQVGERIAEEIGGQPFEGIVRALIIGDRSLITPAQWEHFRSTGTNHLMAISGLHIGIVSGLFFFVGSWVWRRTRFGCYLLPASHAGAFAALLAGFCYAGLAGFAIPCVRALVMLVVVMIGVLFRRTLNPVQILCCALFLVVLIDPFAVISSGFWLSFGAVIVIMLGMQNRVATSQNRLLPLIRVQWVVSLGLAPVLLLFGFDLPLISPVVNIIMVPLFSLLLVPLLLLSVMLLFIWPPLGSLLLSVAVWVITQVEGFLAWLAMLCTSFAPIGEPPLWLILGIILAMLLLLMPAGIPGRVLALPLLLPLFLIEMPAVAPGMVRLTMLDVGQGLSVVVQTAHHVLLYDAGPSYPSGFDTGKLVVVPYLQFSGIKHIDRVIISNGDSDHRGGLAAVLQHFPVGELQSGEPHRLSVGTPIRCVRGFSWEWDGVQFEILHPDESNRWRGNNASCVVAIRNRSGQILLTGDIEAEAEAALVARYQERLGSLVVTVPHHGSATSSGSAFVNRTHPQYGLISAGYRNRYKFPREVVLRNWADASTSLFNTAETGAISIILASDGTLQSPASHRLMTRRYWMSPPL</sequence>
<dbReference type="PANTHER" id="PTHR30619">
    <property type="entry name" value="DNA INTERNALIZATION/COMPETENCE PROTEIN COMEC/REC2"/>
    <property type="match status" value="1"/>
</dbReference>
<dbReference type="Pfam" id="PF00753">
    <property type="entry name" value="Lactamase_B"/>
    <property type="match status" value="1"/>
</dbReference>
<proteinExistence type="predicted"/>
<dbReference type="PANTHER" id="PTHR30619:SF1">
    <property type="entry name" value="RECOMBINATION PROTEIN 2"/>
    <property type="match status" value="1"/>
</dbReference>
<dbReference type="EMBL" id="VMRY01000083">
    <property type="protein sequence ID" value="TVT51801.1"/>
    <property type="molecule type" value="Genomic_DNA"/>
</dbReference>
<feature type="transmembrane region" description="Helical" evidence="6">
    <location>
        <begin position="283"/>
        <end position="316"/>
    </location>
</feature>
<accession>A0A558CSP7</accession>